<protein>
    <submittedName>
        <fullName evidence="9">Uncharacterized protein LOC109722689</fullName>
    </submittedName>
</protein>
<dbReference type="Proteomes" id="UP000515123">
    <property type="component" value="Linkage group 17"/>
</dbReference>
<reference evidence="9" key="2">
    <citation type="submission" date="2025-08" db="UniProtKB">
        <authorList>
            <consortium name="RefSeq"/>
        </authorList>
    </citation>
    <scope>IDENTIFICATION</scope>
    <source>
        <tissue evidence="9">Leaf</tissue>
    </source>
</reference>
<evidence type="ECO:0000259" key="7">
    <source>
        <dbReference type="PROSITE" id="PS50903"/>
    </source>
</evidence>
<name>A0A6P5GEJ1_ANACO</name>
<dbReference type="PANTHER" id="PTHR48136">
    <property type="entry name" value="RUBREDOXIN-LIKE SUPERFAMILY PROTEIN"/>
    <property type="match status" value="1"/>
</dbReference>
<reference evidence="8" key="1">
    <citation type="journal article" date="2015" name="Nat. Genet.">
        <title>The pineapple genome and the evolution of CAM photosynthesis.</title>
        <authorList>
            <person name="Ming R."/>
            <person name="VanBuren R."/>
            <person name="Wai C.M."/>
            <person name="Tang H."/>
            <person name="Schatz M.C."/>
            <person name="Bowers J.E."/>
            <person name="Lyons E."/>
            <person name="Wang M.L."/>
            <person name="Chen J."/>
            <person name="Biggers E."/>
            <person name="Zhang J."/>
            <person name="Huang L."/>
            <person name="Zhang L."/>
            <person name="Miao W."/>
            <person name="Zhang J."/>
            <person name="Ye Z."/>
            <person name="Miao C."/>
            <person name="Lin Z."/>
            <person name="Wang H."/>
            <person name="Zhou H."/>
            <person name="Yim W.C."/>
            <person name="Priest H.D."/>
            <person name="Zheng C."/>
            <person name="Woodhouse M."/>
            <person name="Edger P.P."/>
            <person name="Guyot R."/>
            <person name="Guo H.B."/>
            <person name="Guo H."/>
            <person name="Zheng G."/>
            <person name="Singh R."/>
            <person name="Sharma A."/>
            <person name="Min X."/>
            <person name="Zheng Y."/>
            <person name="Lee H."/>
            <person name="Gurtowski J."/>
            <person name="Sedlazeck F.J."/>
            <person name="Harkess A."/>
            <person name="McKain M.R."/>
            <person name="Liao Z."/>
            <person name="Fang J."/>
            <person name="Liu J."/>
            <person name="Zhang X."/>
            <person name="Zhang Q."/>
            <person name="Hu W."/>
            <person name="Qin Y."/>
            <person name="Wang K."/>
            <person name="Chen L.Y."/>
            <person name="Shirley N."/>
            <person name="Lin Y.R."/>
            <person name="Liu L.Y."/>
            <person name="Hernandez A.G."/>
            <person name="Wright C.L."/>
            <person name="Bulone V."/>
            <person name="Tuskan G.A."/>
            <person name="Heath K."/>
            <person name="Zee F."/>
            <person name="Moore P.H."/>
            <person name="Sunkar R."/>
            <person name="Leebens-Mack J.H."/>
            <person name="Mockler T."/>
            <person name="Bennetzen J.L."/>
            <person name="Freeling M."/>
            <person name="Sankoff D."/>
            <person name="Paterson A.H."/>
            <person name="Zhu X."/>
            <person name="Yang X."/>
            <person name="Smith J.A."/>
            <person name="Cushman J.C."/>
            <person name="Paull R.E."/>
            <person name="Yu Q."/>
        </authorList>
    </citation>
    <scope>NUCLEOTIDE SEQUENCE [LARGE SCALE GENOMIC DNA]</scope>
    <source>
        <strain evidence="8">cv. F153</strain>
    </source>
</reference>
<evidence type="ECO:0000256" key="6">
    <source>
        <dbReference type="SAM" id="Phobius"/>
    </source>
</evidence>
<dbReference type="Gene3D" id="2.20.28.10">
    <property type="match status" value="1"/>
</dbReference>
<feature type="compositionally biased region" description="Gly residues" evidence="5">
    <location>
        <begin position="23"/>
        <end position="34"/>
    </location>
</feature>
<keyword evidence="4" id="KW-0408">Iron</keyword>
<evidence type="ECO:0000313" key="9">
    <source>
        <dbReference type="RefSeq" id="XP_020106389.1"/>
    </source>
</evidence>
<feature type="region of interest" description="Disordered" evidence="5">
    <location>
        <begin position="7"/>
        <end position="36"/>
    </location>
</feature>
<dbReference type="SUPFAM" id="SSF57802">
    <property type="entry name" value="Rubredoxin-like"/>
    <property type="match status" value="1"/>
</dbReference>
<feature type="transmembrane region" description="Helical" evidence="6">
    <location>
        <begin position="153"/>
        <end position="176"/>
    </location>
</feature>
<dbReference type="Pfam" id="PF21349">
    <property type="entry name" value="RUBY_RBDX"/>
    <property type="match status" value="1"/>
</dbReference>
<dbReference type="GeneID" id="109722689"/>
<dbReference type="OrthoDB" id="408899at2759"/>
<evidence type="ECO:0000313" key="8">
    <source>
        <dbReference type="Proteomes" id="UP000515123"/>
    </source>
</evidence>
<evidence type="ECO:0000256" key="3">
    <source>
        <dbReference type="ARBA" id="ARBA00022982"/>
    </source>
</evidence>
<sequence>MALQAQAGLRRSNIPASLSPPVGSGGGGGGGGSSAGLRRSPDGFAFRSAFFSPSVHLLLAEALPRKAPAAAAAAAAGPRFSMRVASKQAYICRDCGYIYNDKTPFEKVPDNYFCPVCGAPKRRFRPYQPAVAKNANETGVRKARKAQLKRDEAIGRALPVAVVLGVAGLAGLYFYLNNVY</sequence>
<dbReference type="InterPro" id="IPR024935">
    <property type="entry name" value="Rubredoxin_dom"/>
</dbReference>
<keyword evidence="1" id="KW-0813">Transport</keyword>
<evidence type="ECO:0000256" key="4">
    <source>
        <dbReference type="ARBA" id="ARBA00023004"/>
    </source>
</evidence>
<keyword evidence="3" id="KW-0249">Electron transport</keyword>
<keyword evidence="6" id="KW-1133">Transmembrane helix</keyword>
<evidence type="ECO:0000256" key="5">
    <source>
        <dbReference type="SAM" id="MobiDB-lite"/>
    </source>
</evidence>
<gene>
    <name evidence="9" type="primary">LOC109722689</name>
</gene>
<dbReference type="RefSeq" id="XP_020106389.1">
    <property type="nucleotide sequence ID" value="XM_020250800.1"/>
</dbReference>
<dbReference type="GO" id="GO:0005506">
    <property type="term" value="F:iron ion binding"/>
    <property type="evidence" value="ECO:0007669"/>
    <property type="project" value="InterPro"/>
</dbReference>
<dbReference type="CDD" id="cd00730">
    <property type="entry name" value="rubredoxin"/>
    <property type="match status" value="1"/>
</dbReference>
<proteinExistence type="predicted"/>
<evidence type="ECO:0000256" key="2">
    <source>
        <dbReference type="ARBA" id="ARBA00022723"/>
    </source>
</evidence>
<dbReference type="PANTHER" id="PTHR48136:SF1">
    <property type="entry name" value="RUBREDOXIN-LIKE SUPERFAMILY PROTEIN"/>
    <property type="match status" value="1"/>
</dbReference>
<evidence type="ECO:0000256" key="1">
    <source>
        <dbReference type="ARBA" id="ARBA00022448"/>
    </source>
</evidence>
<keyword evidence="6" id="KW-0812">Transmembrane</keyword>
<accession>A0A6P5GEJ1</accession>
<keyword evidence="6" id="KW-0472">Membrane</keyword>
<dbReference type="InterPro" id="IPR024934">
    <property type="entry name" value="Rubredoxin-like_dom"/>
</dbReference>
<keyword evidence="2" id="KW-0479">Metal-binding</keyword>
<feature type="domain" description="Rubredoxin-like" evidence="7">
    <location>
        <begin position="87"/>
        <end position="127"/>
    </location>
</feature>
<dbReference type="InterPro" id="IPR048574">
    <property type="entry name" value="RUBY_RBDX"/>
</dbReference>
<keyword evidence="8" id="KW-1185">Reference proteome</keyword>
<dbReference type="PROSITE" id="PS50903">
    <property type="entry name" value="RUBREDOXIN_LIKE"/>
    <property type="match status" value="1"/>
</dbReference>
<dbReference type="AlphaFoldDB" id="A0A6P5GEJ1"/>
<organism evidence="8 9">
    <name type="scientific">Ananas comosus</name>
    <name type="common">Pineapple</name>
    <name type="synonym">Ananas ananas</name>
    <dbReference type="NCBI Taxonomy" id="4615"/>
    <lineage>
        <taxon>Eukaryota</taxon>
        <taxon>Viridiplantae</taxon>
        <taxon>Streptophyta</taxon>
        <taxon>Embryophyta</taxon>
        <taxon>Tracheophyta</taxon>
        <taxon>Spermatophyta</taxon>
        <taxon>Magnoliopsida</taxon>
        <taxon>Liliopsida</taxon>
        <taxon>Poales</taxon>
        <taxon>Bromeliaceae</taxon>
        <taxon>Bromelioideae</taxon>
        <taxon>Ananas</taxon>
    </lineage>
</organism>